<comment type="caution">
    <text evidence="6">The sequence shown here is derived from an EMBL/GenBank/DDBJ whole genome shotgun (WGS) entry which is preliminary data.</text>
</comment>
<gene>
    <name evidence="5" type="primary">rpmC</name>
    <name evidence="6" type="ORF">UU13_C0011G0019</name>
</gene>
<proteinExistence type="inferred from homology"/>
<evidence type="ECO:0000256" key="3">
    <source>
        <dbReference type="ARBA" id="ARBA00023274"/>
    </source>
</evidence>
<evidence type="ECO:0000256" key="1">
    <source>
        <dbReference type="ARBA" id="ARBA00009254"/>
    </source>
</evidence>
<dbReference type="SUPFAM" id="SSF46561">
    <property type="entry name" value="Ribosomal protein L29 (L29p)"/>
    <property type="match status" value="1"/>
</dbReference>
<dbReference type="Proteomes" id="UP000034452">
    <property type="component" value="Unassembled WGS sequence"/>
</dbReference>
<dbReference type="InterPro" id="IPR001854">
    <property type="entry name" value="Ribosomal_uL29"/>
</dbReference>
<dbReference type="Pfam" id="PF00831">
    <property type="entry name" value="Ribosomal_L29"/>
    <property type="match status" value="1"/>
</dbReference>
<keyword evidence="2 5" id="KW-0689">Ribosomal protein</keyword>
<protein>
    <recommendedName>
        <fullName evidence="4 5">Large ribosomal subunit protein uL29</fullName>
    </recommendedName>
</protein>
<evidence type="ECO:0000256" key="5">
    <source>
        <dbReference type="HAMAP-Rule" id="MF_00374"/>
    </source>
</evidence>
<dbReference type="GO" id="GO:0005840">
    <property type="term" value="C:ribosome"/>
    <property type="evidence" value="ECO:0007669"/>
    <property type="project" value="UniProtKB-KW"/>
</dbReference>
<sequence>MAKKKQNFKDMGEVELKKELATLRESLRTIHFKSEGSRSKNVKESATMKKQIARILTELNKNNKK</sequence>
<dbReference type="GO" id="GO:1990904">
    <property type="term" value="C:ribonucleoprotein complex"/>
    <property type="evidence" value="ECO:0007669"/>
    <property type="project" value="UniProtKB-KW"/>
</dbReference>
<dbReference type="AlphaFoldDB" id="A0A0G0T689"/>
<organism evidence="6 7">
    <name type="scientific">Candidatus Nomurabacteria bacterium GW2011_GWB1_40_7</name>
    <dbReference type="NCBI Taxonomy" id="1618744"/>
    <lineage>
        <taxon>Bacteria</taxon>
        <taxon>Candidatus Nomuraibacteriota</taxon>
    </lineage>
</organism>
<evidence type="ECO:0000256" key="4">
    <source>
        <dbReference type="ARBA" id="ARBA00035204"/>
    </source>
</evidence>
<evidence type="ECO:0000256" key="2">
    <source>
        <dbReference type="ARBA" id="ARBA00022980"/>
    </source>
</evidence>
<dbReference type="NCBIfam" id="TIGR00012">
    <property type="entry name" value="L29"/>
    <property type="match status" value="1"/>
</dbReference>
<dbReference type="Gene3D" id="1.10.287.310">
    <property type="match status" value="1"/>
</dbReference>
<evidence type="ECO:0000313" key="6">
    <source>
        <dbReference type="EMBL" id="KKR70216.1"/>
    </source>
</evidence>
<dbReference type="InterPro" id="IPR036049">
    <property type="entry name" value="Ribosomal_uL29_sf"/>
</dbReference>
<name>A0A0G0T689_9BACT</name>
<comment type="similarity">
    <text evidence="1 5">Belongs to the universal ribosomal protein uL29 family.</text>
</comment>
<dbReference type="EMBL" id="LBZL01000011">
    <property type="protein sequence ID" value="KKR70216.1"/>
    <property type="molecule type" value="Genomic_DNA"/>
</dbReference>
<keyword evidence="3 5" id="KW-0687">Ribonucleoprotein</keyword>
<dbReference type="HAMAP" id="MF_00374">
    <property type="entry name" value="Ribosomal_uL29"/>
    <property type="match status" value="1"/>
</dbReference>
<reference evidence="6 7" key="1">
    <citation type="journal article" date="2015" name="Nature">
        <title>rRNA introns, odd ribosomes, and small enigmatic genomes across a large radiation of phyla.</title>
        <authorList>
            <person name="Brown C.T."/>
            <person name="Hug L.A."/>
            <person name="Thomas B.C."/>
            <person name="Sharon I."/>
            <person name="Castelle C.J."/>
            <person name="Singh A."/>
            <person name="Wilkins M.J."/>
            <person name="Williams K.H."/>
            <person name="Banfield J.F."/>
        </authorList>
    </citation>
    <scope>NUCLEOTIDE SEQUENCE [LARGE SCALE GENOMIC DNA]</scope>
</reference>
<dbReference type="GO" id="GO:0003735">
    <property type="term" value="F:structural constituent of ribosome"/>
    <property type="evidence" value="ECO:0007669"/>
    <property type="project" value="InterPro"/>
</dbReference>
<evidence type="ECO:0000313" key="7">
    <source>
        <dbReference type="Proteomes" id="UP000034452"/>
    </source>
</evidence>
<accession>A0A0G0T689</accession>
<dbReference type="GO" id="GO:0006412">
    <property type="term" value="P:translation"/>
    <property type="evidence" value="ECO:0007669"/>
    <property type="project" value="UniProtKB-UniRule"/>
</dbReference>